<accession>A0AAN7HDW6</accession>
<protein>
    <recommendedName>
        <fullName evidence="1">AAA+ ATPase domain-containing protein</fullName>
    </recommendedName>
</protein>
<name>A0AAN7HDW6_9PEZI</name>
<dbReference type="EMBL" id="MU860110">
    <property type="protein sequence ID" value="KAK4238070.1"/>
    <property type="molecule type" value="Genomic_DNA"/>
</dbReference>
<proteinExistence type="predicted"/>
<evidence type="ECO:0000259" key="1">
    <source>
        <dbReference type="SMART" id="SM00382"/>
    </source>
</evidence>
<feature type="domain" description="AAA+ ATPase" evidence="1">
    <location>
        <begin position="455"/>
        <end position="656"/>
    </location>
</feature>
<evidence type="ECO:0000313" key="2">
    <source>
        <dbReference type="EMBL" id="KAK4238070.1"/>
    </source>
</evidence>
<dbReference type="SUPFAM" id="SSF52540">
    <property type="entry name" value="P-loop containing nucleoside triphosphate hydrolases"/>
    <property type="match status" value="1"/>
</dbReference>
<gene>
    <name evidence="2" type="ORF">C8A03DRAFT_33919</name>
</gene>
<comment type="caution">
    <text evidence="2">The sequence shown here is derived from an EMBL/GenBank/DDBJ whole genome shotgun (WGS) entry which is preliminary data.</text>
</comment>
<reference evidence="2" key="2">
    <citation type="submission" date="2023-05" db="EMBL/GenBank/DDBJ databases">
        <authorList>
            <consortium name="Lawrence Berkeley National Laboratory"/>
            <person name="Steindorff A."/>
            <person name="Hensen N."/>
            <person name="Bonometti L."/>
            <person name="Westerberg I."/>
            <person name="Brannstrom I.O."/>
            <person name="Guillou S."/>
            <person name="Cros-Aarteil S."/>
            <person name="Calhoun S."/>
            <person name="Haridas S."/>
            <person name="Kuo A."/>
            <person name="Mondo S."/>
            <person name="Pangilinan J."/>
            <person name="Riley R."/>
            <person name="Labutti K."/>
            <person name="Andreopoulos B."/>
            <person name="Lipzen A."/>
            <person name="Chen C."/>
            <person name="Yanf M."/>
            <person name="Daum C."/>
            <person name="Ng V."/>
            <person name="Clum A."/>
            <person name="Ohm R."/>
            <person name="Martin F."/>
            <person name="Silar P."/>
            <person name="Natvig D."/>
            <person name="Lalanne C."/>
            <person name="Gautier V."/>
            <person name="Ament-Velasquez S.L."/>
            <person name="Kruys A."/>
            <person name="Hutchinson M.I."/>
            <person name="Powell A.J."/>
            <person name="Barry K."/>
            <person name="Miller A.N."/>
            <person name="Grigoriev I.V."/>
            <person name="Debuchy R."/>
            <person name="Gladieux P."/>
            <person name="Thoren M.H."/>
            <person name="Johannesson H."/>
        </authorList>
    </citation>
    <scope>NUCLEOTIDE SEQUENCE</scope>
    <source>
        <strain evidence="2">CBS 532.94</strain>
    </source>
</reference>
<dbReference type="Pfam" id="PF12770">
    <property type="entry name" value="CHAT"/>
    <property type="match status" value="1"/>
</dbReference>
<dbReference type="Gene3D" id="3.40.50.300">
    <property type="entry name" value="P-loop containing nucleotide triphosphate hydrolases"/>
    <property type="match status" value="1"/>
</dbReference>
<evidence type="ECO:0000313" key="3">
    <source>
        <dbReference type="Proteomes" id="UP001303760"/>
    </source>
</evidence>
<keyword evidence="3" id="KW-1185">Reference proteome</keyword>
<dbReference type="InterPro" id="IPR003593">
    <property type="entry name" value="AAA+_ATPase"/>
</dbReference>
<reference evidence="2" key="1">
    <citation type="journal article" date="2023" name="Mol. Phylogenet. Evol.">
        <title>Genome-scale phylogeny and comparative genomics of the fungal order Sordariales.</title>
        <authorList>
            <person name="Hensen N."/>
            <person name="Bonometti L."/>
            <person name="Westerberg I."/>
            <person name="Brannstrom I.O."/>
            <person name="Guillou S."/>
            <person name="Cros-Aarteil S."/>
            <person name="Calhoun S."/>
            <person name="Haridas S."/>
            <person name="Kuo A."/>
            <person name="Mondo S."/>
            <person name="Pangilinan J."/>
            <person name="Riley R."/>
            <person name="LaButti K."/>
            <person name="Andreopoulos B."/>
            <person name="Lipzen A."/>
            <person name="Chen C."/>
            <person name="Yan M."/>
            <person name="Daum C."/>
            <person name="Ng V."/>
            <person name="Clum A."/>
            <person name="Steindorff A."/>
            <person name="Ohm R.A."/>
            <person name="Martin F."/>
            <person name="Silar P."/>
            <person name="Natvig D.O."/>
            <person name="Lalanne C."/>
            <person name="Gautier V."/>
            <person name="Ament-Velasquez S.L."/>
            <person name="Kruys A."/>
            <person name="Hutchinson M.I."/>
            <person name="Powell A.J."/>
            <person name="Barry K."/>
            <person name="Miller A.N."/>
            <person name="Grigoriev I.V."/>
            <person name="Debuchy R."/>
            <person name="Gladieux P."/>
            <person name="Hiltunen Thoren M."/>
            <person name="Johannesson H."/>
        </authorList>
    </citation>
    <scope>NUCLEOTIDE SEQUENCE</scope>
    <source>
        <strain evidence="2">CBS 532.94</strain>
    </source>
</reference>
<sequence length="1619" mass="179789">MAAVVNIEVRAKGNAPASDADWWEAEIWVDGTCTKTGVRISSTTTADEEEGLREYLERYAQRYPYSSVDAKVAIIERYARALWDQLGMEAELPREQDGVRVTTLALTILEMPTPGGASRTSRTVHQLHWELLEGLQVRGPDGPRLLVKRSMPVRDAKPTGGLADTIKSVSLVGTDSDTINILLVVARNLTANAAIYNDISPWTAFDILKRVRRTLARRGAPVRVNVEVVRPGGFEALKEHLARRERGYYQIVHFDLHGVVRKEGGGFQSYLRFNRDDKDTLKLVNVPALKVALQLKKHNVCCAVLNACESARANAGDGANIAAVFRSRGVKTVLAMSYKISARAADIFLQTFYTSFLTEGLSFAVAARAGRDALRQSPSHGARFRLERDVLDWFVPVLYSSNEEFAVRSDRVFIPPVASADISTPKANRPLEPSSDLRLFGRDFDVLRLERILLSQKTVFLHGPSGSGKTSLLNYAVELWNETSFVDAVVRVDFAEHQDVSTEDKFTQLVEQKLLACPGIAKRHKPTGALNQGPIWARIEHLLKAQSTILIFDHLDAVLTVLGTHRLDLESDSSPRPNLLSACGKLLSLVSTTPTPNVQSSHHPVYTILTDKRSRILPALTTTLSLAFTPTTNIYPLAGIELAHAIDLATHILLQSSGAGDTTTTTTTTAAAWPNNTDLDHHHQKLQLVVQALQCLPGVMQLALPQARRSGVPWAELYTTLVCNTQRVFQSPSPSLDDPPPGGVVTCPCPCPVWDVLAHARLTQPPAVFRGLMLLGAYWYEAPGEEVFLAAAAGPGPPGEEEGLLLRLVGCDRASFRTAVVAAVEFGLVSEGPTGAEVSLWVHPAFTLWCRCWALWDGAVSREVRAFFHGLAGYEAEVDDTWFVRVLCEPDAAVIGRGGREKEFVTRFMGALEAAYMLSMAAKAVAGSDYEYMTVVYPTRLPNLLAFIRICLAAGDSLAIDDWPTQFLSLSTAHIRMTGMLPEMTLFGEQYGLLLSEIIRRQKPRHSKAFPVEMLGFVLFIANYLASTYLSDVRLPKDPTPEFAKVALDIGDASEPEGGYQSSFLIYMRGFAYRYNLMLAMRNATKDKLEESISTIEHFWDLSDQNDEKYLRQLEVEGSEPVQNPLLDALPEDLLTFDPRALKDVAPKAFVKLRKQLSGLRAPLLQQMRTGDVEGAKGKMEAVFGDLTTGLRGVYSALAESGFSHLESQTQWSLKDQDFVRFSQMMDTEDYRLSELDLAVDSGDVMTAAHQHLALMLGALKKEKVGIDEAARHVDAIEALYEGDPQYAEQLKDHMTKAEVLKSNGRMLATLDSMPEDLPPSQSTPAIQAVLEQNDKMVEAMKALNLPFSDDAARIIQIGGENWQKAMEQNPALAAASSKDLAARIKQSQEDAIQYVLTNVRDMDSFQNLVNVGLEMQTLTQQRAKAVEEKNLDGELRILDRQLELAKSEVGALFRHFGYDVQELTIDRAAAELKRRWRVMMVELNFTGTRNCLEHTSELVPPDLLGELWATTEEIQLVVEMMSAGPGPAGRRVYDTLLEMHDRGQFSHMNQTKLAEEIKKIRHWRSWLLALDAYWAKRWTEALRRVDECLANAGADLQENPEHYAEMVGMKRGIEMFRR</sequence>
<organism evidence="2 3">
    <name type="scientific">Achaetomium macrosporum</name>
    <dbReference type="NCBI Taxonomy" id="79813"/>
    <lineage>
        <taxon>Eukaryota</taxon>
        <taxon>Fungi</taxon>
        <taxon>Dikarya</taxon>
        <taxon>Ascomycota</taxon>
        <taxon>Pezizomycotina</taxon>
        <taxon>Sordariomycetes</taxon>
        <taxon>Sordariomycetidae</taxon>
        <taxon>Sordariales</taxon>
        <taxon>Chaetomiaceae</taxon>
        <taxon>Achaetomium</taxon>
    </lineage>
</organism>
<dbReference type="InterPro" id="IPR027417">
    <property type="entry name" value="P-loop_NTPase"/>
</dbReference>
<dbReference type="SMART" id="SM00382">
    <property type="entry name" value="AAA"/>
    <property type="match status" value="1"/>
</dbReference>
<dbReference type="InterPro" id="IPR024983">
    <property type="entry name" value="CHAT_dom"/>
</dbReference>
<dbReference type="Proteomes" id="UP001303760">
    <property type="component" value="Unassembled WGS sequence"/>
</dbReference>